<dbReference type="InterPro" id="IPR002125">
    <property type="entry name" value="CMP_dCMP_dom"/>
</dbReference>
<dbReference type="SUPFAM" id="SSF53927">
    <property type="entry name" value="Cytidine deaminase-like"/>
    <property type="match status" value="1"/>
</dbReference>
<feature type="domain" description="CMP/dCMP-type deaminase" evidence="1">
    <location>
        <begin position="31"/>
        <end position="113"/>
    </location>
</feature>
<dbReference type="STRING" id="34475.A0A4Y9Z571"/>
<reference evidence="2 3" key="1">
    <citation type="submission" date="2019-01" db="EMBL/GenBank/DDBJ databases">
        <title>Genome sequencing of the rare red list fungi Fomitopsis rosea.</title>
        <authorList>
            <person name="Buettner E."/>
            <person name="Kellner H."/>
        </authorList>
    </citation>
    <scope>NUCLEOTIDE SEQUENCE [LARGE SCALE GENOMIC DNA]</scope>
    <source>
        <strain evidence="2 3">DSM 105464</strain>
    </source>
</reference>
<evidence type="ECO:0000259" key="1">
    <source>
        <dbReference type="Pfam" id="PF00383"/>
    </source>
</evidence>
<dbReference type="CDD" id="cd01285">
    <property type="entry name" value="nucleoside_deaminase"/>
    <property type="match status" value="1"/>
</dbReference>
<gene>
    <name evidence="2" type="ORF">EVJ58_g675</name>
</gene>
<dbReference type="GO" id="GO:0006139">
    <property type="term" value="P:nucleobase-containing compound metabolic process"/>
    <property type="evidence" value="ECO:0007669"/>
    <property type="project" value="UniProtKB-ARBA"/>
</dbReference>
<dbReference type="EMBL" id="SEKV01000018">
    <property type="protein sequence ID" value="TFY69013.1"/>
    <property type="molecule type" value="Genomic_DNA"/>
</dbReference>
<evidence type="ECO:0000313" key="2">
    <source>
        <dbReference type="EMBL" id="TFY69013.1"/>
    </source>
</evidence>
<dbReference type="AlphaFoldDB" id="A0A4Y9Z571"/>
<protein>
    <recommendedName>
        <fullName evidence="1">CMP/dCMP-type deaminase domain-containing protein</fullName>
    </recommendedName>
</protein>
<name>A0A4Y9Z571_9APHY</name>
<dbReference type="Gene3D" id="3.40.140.10">
    <property type="entry name" value="Cytidine Deaminase, domain 2"/>
    <property type="match status" value="1"/>
</dbReference>
<comment type="caution">
    <text evidence="2">The sequence shown here is derived from an EMBL/GenBank/DDBJ whole genome shotgun (WGS) entry which is preliminary data.</text>
</comment>
<dbReference type="Pfam" id="PF00383">
    <property type="entry name" value="dCMP_cyt_deam_1"/>
    <property type="match status" value="1"/>
</dbReference>
<sequence>MPEVHSPTRLLATFLDCLTAEIIPRTTRGVAEGSKVFGAAILRKDDLSLVIAETNNETECPLYHGEVHTIKRFYEIPPQERPSPKDCFFLTTHEPCSLCLSAITWSGFDNFYYFFTYKDTRDAFSIPYDIDIIEEVFQTPAEGESPESRPGRPLYNRKNKFFEATSFAELLENVKDEVDRAAFAATIMDIKQRYAALSREYQSQKGVADTIVFQ</sequence>
<accession>A0A4Y9Z571</accession>
<dbReference type="GO" id="GO:0003824">
    <property type="term" value="F:catalytic activity"/>
    <property type="evidence" value="ECO:0007669"/>
    <property type="project" value="InterPro"/>
</dbReference>
<dbReference type="InterPro" id="IPR016193">
    <property type="entry name" value="Cytidine_deaminase-like"/>
</dbReference>
<dbReference type="Proteomes" id="UP000298390">
    <property type="component" value="Unassembled WGS sequence"/>
</dbReference>
<proteinExistence type="predicted"/>
<evidence type="ECO:0000313" key="3">
    <source>
        <dbReference type="Proteomes" id="UP000298390"/>
    </source>
</evidence>
<organism evidence="2 3">
    <name type="scientific">Rhodofomes roseus</name>
    <dbReference type="NCBI Taxonomy" id="34475"/>
    <lineage>
        <taxon>Eukaryota</taxon>
        <taxon>Fungi</taxon>
        <taxon>Dikarya</taxon>
        <taxon>Basidiomycota</taxon>
        <taxon>Agaricomycotina</taxon>
        <taxon>Agaricomycetes</taxon>
        <taxon>Polyporales</taxon>
        <taxon>Rhodofomes</taxon>
    </lineage>
</organism>